<dbReference type="Proteomes" id="UP000053171">
    <property type="component" value="Unassembled WGS sequence"/>
</dbReference>
<organism evidence="3 5">
    <name type="scientific">Rothia kristinae</name>
    <dbReference type="NCBI Taxonomy" id="37923"/>
    <lineage>
        <taxon>Bacteria</taxon>
        <taxon>Bacillati</taxon>
        <taxon>Actinomycetota</taxon>
        <taxon>Actinomycetes</taxon>
        <taxon>Micrococcales</taxon>
        <taxon>Micrococcaceae</taxon>
        <taxon>Rothia</taxon>
    </lineage>
</organism>
<accession>A0A0Q3BEZ9</accession>
<feature type="region of interest" description="Disordered" evidence="1">
    <location>
        <begin position="43"/>
        <end position="141"/>
    </location>
</feature>
<keyword evidence="2" id="KW-1133">Transmembrane helix</keyword>
<feature type="compositionally biased region" description="Acidic residues" evidence="1">
    <location>
        <begin position="118"/>
        <end position="132"/>
    </location>
</feature>
<keyword evidence="2" id="KW-0472">Membrane</keyword>
<evidence type="ECO:0000256" key="2">
    <source>
        <dbReference type="SAM" id="Phobius"/>
    </source>
</evidence>
<protein>
    <submittedName>
        <fullName evidence="3">Uncharacterized protein</fullName>
    </submittedName>
</protein>
<keyword evidence="2" id="KW-0812">Transmembrane</keyword>
<keyword evidence="5" id="KW-1185">Reference proteome</keyword>
<dbReference type="GeneID" id="61263107"/>
<feature type="transmembrane region" description="Helical" evidence="2">
    <location>
        <begin position="14"/>
        <end position="33"/>
    </location>
</feature>
<dbReference type="EMBL" id="CP065738">
    <property type="protein sequence ID" value="QPT53035.1"/>
    <property type="molecule type" value="Genomic_DNA"/>
</dbReference>
<proteinExistence type="predicted"/>
<reference evidence="3" key="1">
    <citation type="submission" date="2016-04" db="EMBL/GenBank/DDBJ databases">
        <authorList>
            <person name="Evans L.H."/>
            <person name="Alamgir A."/>
            <person name="Owens N."/>
            <person name="Weber N.D."/>
            <person name="Virtaneva K."/>
            <person name="Barbian K."/>
            <person name="Babar A."/>
            <person name="Rosenke K."/>
        </authorList>
    </citation>
    <scope>NUCLEOTIDE SEQUENCE [LARGE SCALE GENOMIC DNA]</scope>
    <source>
        <strain evidence="3">RUTW2-3</strain>
    </source>
</reference>
<dbReference type="AlphaFoldDB" id="A0A0Q3BEZ9"/>
<dbReference type="KEGG" id="rkr:I6G21_06895"/>
<evidence type="ECO:0000256" key="1">
    <source>
        <dbReference type="SAM" id="MobiDB-lite"/>
    </source>
</evidence>
<evidence type="ECO:0000313" key="5">
    <source>
        <dbReference type="Proteomes" id="UP000053171"/>
    </source>
</evidence>
<dbReference type="PATRIC" id="fig|37923.10.peg.1937"/>
<evidence type="ECO:0000313" key="3">
    <source>
        <dbReference type="EMBL" id="OAX52942.1"/>
    </source>
</evidence>
<dbReference type="Proteomes" id="UP000594975">
    <property type="component" value="Chromosome"/>
</dbReference>
<evidence type="ECO:0000313" key="4">
    <source>
        <dbReference type="EMBL" id="QPT53035.1"/>
    </source>
</evidence>
<feature type="compositionally biased region" description="Low complexity" evidence="1">
    <location>
        <begin position="89"/>
        <end position="116"/>
    </location>
</feature>
<evidence type="ECO:0000313" key="6">
    <source>
        <dbReference type="Proteomes" id="UP000594975"/>
    </source>
</evidence>
<reference evidence="4 6" key="4">
    <citation type="submission" date="2020-12" db="EMBL/GenBank/DDBJ databases">
        <title>FDA dAtabase for Regulatory Grade micrObial Sequences (FDA-ARGOS): Supporting development and validation of Infectious Disease Dx tests.</title>
        <authorList>
            <person name="Sproer C."/>
            <person name="Gronow S."/>
            <person name="Severitt S."/>
            <person name="Schroder I."/>
            <person name="Tallon L."/>
            <person name="Sadzewicz L."/>
            <person name="Zhao X."/>
            <person name="Boylan J."/>
            <person name="Ott S."/>
            <person name="Bowen H."/>
            <person name="Vavikolanu K."/>
            <person name="Mehta A."/>
            <person name="Aluvathingal J."/>
            <person name="Nadendla S."/>
            <person name="Lowell S."/>
            <person name="Myers T."/>
            <person name="Yan Y."/>
            <person name="Sichtig H."/>
        </authorList>
    </citation>
    <scope>NUCLEOTIDE SEQUENCE [LARGE SCALE GENOMIC DNA]</scope>
    <source>
        <strain evidence="4 6">FDAARGOS_864</strain>
    </source>
</reference>
<reference evidence="5" key="2">
    <citation type="submission" date="2016-04" db="EMBL/GenBank/DDBJ databases">
        <authorList>
            <person name="Waterworth S."/>
            <person name="Matcher G."/>
        </authorList>
    </citation>
    <scope>NUCLEOTIDE SEQUENCE [LARGE SCALE GENOMIC DNA]</scope>
    <source>
        <strain evidence="5">RuSp02-3</strain>
    </source>
</reference>
<dbReference type="RefSeq" id="WP_055684366.1">
    <property type="nucleotide sequence ID" value="NZ_CP065738.1"/>
</dbReference>
<name>A0A0Q3BEZ9_9MICC</name>
<feature type="compositionally biased region" description="Low complexity" evidence="1">
    <location>
        <begin position="48"/>
        <end position="78"/>
    </location>
</feature>
<dbReference type="EMBL" id="LJBJ02000001">
    <property type="protein sequence ID" value="OAX52942.1"/>
    <property type="molecule type" value="Genomic_DNA"/>
</dbReference>
<gene>
    <name evidence="3" type="ORF">AN277_0200835</name>
    <name evidence="4" type="ORF">I6G21_06895</name>
</gene>
<sequence length="245" mass="25362">MTEHHHPVARTRRIAVGVLILALVLGFGLWWALARTGADHEAGDAEASETAAASADPSHPSAQASASPQPSAPATAIADPEAPKDSFTDAPAPQDAEPQALDAALAAQEKAAGKQAQETEDSADAGEADPEESAPGAQELAQHLSGSALEEALAELSEARANGWRIEGRPRVVGQPRMRTLEHDGAPARQLAVCLDSSDVKVLDQAGKTLGTGSGPERVLNLYTLVQQDGTWMVAEHALPADTAC</sequence>
<reference evidence="3 5" key="3">
    <citation type="submission" date="2016-06" db="EMBL/GenBank/DDBJ databases">
        <title>Identification of putative biosynthetic pathways for the production of bioactive secondary metabolites by the marine actinomycete Kocuria kristinae RUTW2-3.</title>
        <authorList>
            <person name="Waterworth S.C."/>
            <person name="Walmsley T.A."/>
            <person name="Matongo T."/>
            <person name="Davies-Coleman M.T."/>
            <person name="Dorrington R.A."/>
        </authorList>
    </citation>
    <scope>NUCLEOTIDE SEQUENCE [LARGE SCALE GENOMIC DNA]</scope>
    <source>
        <strain evidence="5">RuSp02-3</strain>
        <strain evidence="3">RUTW2-3</strain>
    </source>
</reference>